<reference evidence="1 2" key="1">
    <citation type="submission" date="2013-07" db="EMBL/GenBank/DDBJ databases">
        <title>Comparative Genomic and Metabolomic Analysis of Twelve Strains of Pseudoalteromonas luteoviolacea.</title>
        <authorList>
            <person name="Vynne N.G."/>
            <person name="Mansson M."/>
            <person name="Gram L."/>
        </authorList>
    </citation>
    <scope>NUCLEOTIDE SEQUENCE [LARGE SCALE GENOMIC DNA]</scope>
    <source>
        <strain evidence="1 2">NCIMB 1942</strain>
    </source>
</reference>
<dbReference type="Gene3D" id="3.30.70.100">
    <property type="match status" value="2"/>
</dbReference>
<dbReference type="InterPro" id="IPR011008">
    <property type="entry name" value="Dimeric_a/b-barrel"/>
</dbReference>
<dbReference type="PATRIC" id="fig|1365253.3.peg.4850"/>
<protein>
    <submittedName>
        <fullName evidence="1">Uncharacterized protein</fullName>
    </submittedName>
</protein>
<sequence>MIQVIDLIETEDKKQTRLLWETVSKELSKHSGFIAANLYETFESIHPTADYQLTSFTQWEDQASWLNAKSAVKSNTEIKALLEKSDAKFTAFTSELRSSDARQEELNTIGHQNMVLVDVVSVEPERMDAYASMWNNAKNFMKDKNGYVSAHLYQTVDPSSDIKFINMPEWKSAELFSTSLKTEEFFNIVDDFKENFSLYLSNKLLSVLPEQQPS</sequence>
<proteinExistence type="predicted"/>
<dbReference type="Proteomes" id="UP000076587">
    <property type="component" value="Unassembled WGS sequence"/>
</dbReference>
<dbReference type="OrthoDB" id="6304220at2"/>
<comment type="caution">
    <text evidence="1">The sequence shown here is derived from an EMBL/GenBank/DDBJ whole genome shotgun (WGS) entry which is preliminary data.</text>
</comment>
<dbReference type="AlphaFoldDB" id="A0A166Y936"/>
<dbReference type="RefSeq" id="WP_063379115.1">
    <property type="nucleotide sequence ID" value="NZ_AUXT01000214.1"/>
</dbReference>
<name>A0A166Y936_9GAMM</name>
<gene>
    <name evidence="1" type="ORF">N482_20065</name>
</gene>
<accession>A0A166Y936</accession>
<organism evidence="1 2">
    <name type="scientific">Pseudoalteromonas luteoviolacea NCIMB 1942</name>
    <dbReference type="NCBI Taxonomy" id="1365253"/>
    <lineage>
        <taxon>Bacteria</taxon>
        <taxon>Pseudomonadati</taxon>
        <taxon>Pseudomonadota</taxon>
        <taxon>Gammaproteobacteria</taxon>
        <taxon>Alteromonadales</taxon>
        <taxon>Pseudoalteromonadaceae</taxon>
        <taxon>Pseudoalteromonas</taxon>
    </lineage>
</organism>
<dbReference type="EMBL" id="AUXT01000214">
    <property type="protein sequence ID" value="KZN41575.1"/>
    <property type="molecule type" value="Genomic_DNA"/>
</dbReference>
<dbReference type="SUPFAM" id="SSF54909">
    <property type="entry name" value="Dimeric alpha+beta barrel"/>
    <property type="match status" value="1"/>
</dbReference>
<evidence type="ECO:0000313" key="2">
    <source>
        <dbReference type="Proteomes" id="UP000076587"/>
    </source>
</evidence>
<evidence type="ECO:0000313" key="1">
    <source>
        <dbReference type="EMBL" id="KZN41575.1"/>
    </source>
</evidence>